<proteinExistence type="predicted"/>
<name>A0ACC4AXY8_POPAL</name>
<gene>
    <name evidence="1" type="ORF">D5086_028153</name>
</gene>
<reference evidence="1 2" key="1">
    <citation type="journal article" date="2024" name="Plant Biotechnol. J.">
        <title>Genome and CRISPR/Cas9 system of a widespread forest tree (Populus alba) in the world.</title>
        <authorList>
            <person name="Liu Y.J."/>
            <person name="Jiang P.F."/>
            <person name="Han X.M."/>
            <person name="Li X.Y."/>
            <person name="Wang H.M."/>
            <person name="Wang Y.J."/>
            <person name="Wang X.X."/>
            <person name="Zeng Q.Y."/>
        </authorList>
    </citation>
    <scope>NUCLEOTIDE SEQUENCE [LARGE SCALE GENOMIC DNA]</scope>
    <source>
        <strain evidence="2">cv. PAL-ZL1</strain>
    </source>
</reference>
<protein>
    <submittedName>
        <fullName evidence="1">Uncharacterized protein</fullName>
    </submittedName>
</protein>
<accession>A0ACC4AXY8</accession>
<keyword evidence="2" id="KW-1185">Reference proteome</keyword>
<evidence type="ECO:0000313" key="2">
    <source>
        <dbReference type="Proteomes" id="UP000309997"/>
    </source>
</evidence>
<comment type="caution">
    <text evidence="1">The sequence shown here is derived from an EMBL/GenBank/DDBJ whole genome shotgun (WGS) entry which is preliminary data.</text>
</comment>
<evidence type="ECO:0000313" key="1">
    <source>
        <dbReference type="EMBL" id="KAL3570904.1"/>
    </source>
</evidence>
<dbReference type="EMBL" id="RCHU02000015">
    <property type="protein sequence ID" value="KAL3570904.1"/>
    <property type="molecule type" value="Genomic_DNA"/>
</dbReference>
<organism evidence="1 2">
    <name type="scientific">Populus alba</name>
    <name type="common">White poplar</name>
    <dbReference type="NCBI Taxonomy" id="43335"/>
    <lineage>
        <taxon>Eukaryota</taxon>
        <taxon>Viridiplantae</taxon>
        <taxon>Streptophyta</taxon>
        <taxon>Embryophyta</taxon>
        <taxon>Tracheophyta</taxon>
        <taxon>Spermatophyta</taxon>
        <taxon>Magnoliopsida</taxon>
        <taxon>eudicotyledons</taxon>
        <taxon>Gunneridae</taxon>
        <taxon>Pentapetalae</taxon>
        <taxon>rosids</taxon>
        <taxon>fabids</taxon>
        <taxon>Malpighiales</taxon>
        <taxon>Salicaceae</taxon>
        <taxon>Saliceae</taxon>
        <taxon>Populus</taxon>
    </lineage>
</organism>
<dbReference type="Proteomes" id="UP000309997">
    <property type="component" value="Unassembled WGS sequence"/>
</dbReference>
<sequence length="315" mass="33889">MEKSKKKASLFWFAQRDYHLHSSHPSAGSSYAIWAHNQCKSPAMQDLPTHALASPPPAHTRIDSKGASSSYHGVRACNKGKCLDMHDTQAIIHAPPSLGPFRLNEVCPNGFMYENPFGAHLFGSRSLGLNLETVKTYSDADVGSSIPSGFGGGHSPGSELSPSTPRSSKEASTPAKPHRHAGSSSSIPSIEIIVVEQQQAYSGTSYGEPCIDSICTEVAAVVDSWTTFPKRKKAKYAKVEPEDHASPLLGFASTAPTAGVVVVASICSLCFLYIVGNLYYLLMGCFLLLMLVYWSWALISTFCNLVGLVLIVRHG</sequence>